<dbReference type="Proteomes" id="UP000305282">
    <property type="component" value="Unassembled WGS sequence"/>
</dbReference>
<evidence type="ECO:0008006" key="4">
    <source>
        <dbReference type="Google" id="ProtNLM"/>
    </source>
</evidence>
<gene>
    <name evidence="2" type="ORF">E7Y31_12820</name>
</gene>
<protein>
    <recommendedName>
        <fullName evidence="4">Oligopeptide/dipeptide ABC transporter C-terminal domain-containing protein</fullName>
    </recommendedName>
</protein>
<keyword evidence="3" id="KW-1185">Reference proteome</keyword>
<proteinExistence type="predicted"/>
<dbReference type="EMBL" id="SSXH01000293">
    <property type="protein sequence ID" value="THJ74210.1"/>
    <property type="molecule type" value="Genomic_DNA"/>
</dbReference>
<reference evidence="2 3" key="1">
    <citation type="submission" date="2019-04" db="EMBL/GenBank/DDBJ databases">
        <title>Draft genome sequences for three unisolated Alnus-infective Frankia Sp+ strains, AgTrS, AiOr and AvVan, the first sequenced Frankia strains able to sporulate in-planta.</title>
        <authorList>
            <person name="Bethencourt L."/>
            <person name="Vautrin F."/>
            <person name="Taib N."/>
            <person name="Dubost A."/>
            <person name="Castro-Garcia L."/>
            <person name="Imbaud O."/>
            <person name="Abrouk D."/>
            <person name="Fournier P."/>
            <person name="Briolay J."/>
            <person name="Nguyen A."/>
            <person name="Normand P."/>
            <person name="Fernandez M.P."/>
            <person name="Brochier-Armanet C."/>
            <person name="Herrera-Belaroussi A."/>
        </authorList>
    </citation>
    <scope>NUCLEOTIDE SEQUENCE [LARGE SCALE GENOMIC DNA]</scope>
    <source>
        <strain evidence="2 3">AvVan</strain>
    </source>
</reference>
<evidence type="ECO:0000256" key="1">
    <source>
        <dbReference type="SAM" id="MobiDB-lite"/>
    </source>
</evidence>
<comment type="caution">
    <text evidence="2">The sequence shown here is derived from an EMBL/GenBank/DDBJ whole genome shotgun (WGS) entry which is preliminary data.</text>
</comment>
<name>A0A4S5EQB2_9ACTN</name>
<sequence length="95" mass="10220">MAPPSLINVPPGCPFHPRCTYRELAGPDDHGVPRRRAPTAADCGAFCTVWAREPCVSYRTTSPTPTLVIMMSAKPQQASGRSGLAARSEYMSGTR</sequence>
<dbReference type="AlphaFoldDB" id="A0A4S5EQB2"/>
<accession>A0A4S5EQB2</accession>
<organism evidence="2 3">
    <name type="scientific">Candidatus Frankia alpina</name>
    <dbReference type="NCBI Taxonomy" id="2699483"/>
    <lineage>
        <taxon>Bacteria</taxon>
        <taxon>Bacillati</taxon>
        <taxon>Actinomycetota</taxon>
        <taxon>Actinomycetes</taxon>
        <taxon>Frankiales</taxon>
        <taxon>Frankiaceae</taxon>
        <taxon>Frankia</taxon>
    </lineage>
</organism>
<evidence type="ECO:0000313" key="3">
    <source>
        <dbReference type="Proteomes" id="UP000305282"/>
    </source>
</evidence>
<dbReference type="OrthoDB" id="3508321at2"/>
<feature type="region of interest" description="Disordered" evidence="1">
    <location>
        <begin position="73"/>
        <end position="95"/>
    </location>
</feature>
<evidence type="ECO:0000313" key="2">
    <source>
        <dbReference type="EMBL" id="THJ74210.1"/>
    </source>
</evidence>